<keyword evidence="2" id="KW-1185">Reference proteome</keyword>
<comment type="caution">
    <text evidence="1">The sequence shown here is derived from an EMBL/GenBank/DDBJ whole genome shotgun (WGS) entry which is preliminary data.</text>
</comment>
<sequence length="232" mass="25988">MKSTSTFLHFAAMKIALASSTRSGQKMSSTRRYVHIREWLPAPWRGPRKRAESVSAGFRRAVRGVVPASGQMNSGEMAAAIAKMLYWRDDCTQIEVKAGDVSVTHGLNMPAHTSNHLHYARVINNQHVYLAKPFNLNRADGDNVDTPADNAKTLCEQLTLRGLIRQSTPENKPTPERLAFYPCKAYYKREKVKAELERVITDAKAKGLPAESVDRVYLGGEEPILEHERRNG</sequence>
<protein>
    <submittedName>
        <fullName evidence="1">Uncharacterized protein</fullName>
    </submittedName>
</protein>
<name>A0A427Y2U4_9TREE</name>
<gene>
    <name evidence="1" type="ORF">EHS25_004749</name>
</gene>
<reference evidence="1 2" key="1">
    <citation type="submission" date="2018-11" db="EMBL/GenBank/DDBJ databases">
        <title>Genome sequence of Saitozyma podzolica DSM 27192.</title>
        <authorList>
            <person name="Aliyu H."/>
            <person name="Gorte O."/>
            <person name="Ochsenreither K."/>
        </authorList>
    </citation>
    <scope>NUCLEOTIDE SEQUENCE [LARGE SCALE GENOMIC DNA]</scope>
    <source>
        <strain evidence="1 2">DSM 27192</strain>
    </source>
</reference>
<dbReference type="Proteomes" id="UP000279259">
    <property type="component" value="Unassembled WGS sequence"/>
</dbReference>
<accession>A0A427Y2U4</accession>
<proteinExistence type="predicted"/>
<dbReference type="AlphaFoldDB" id="A0A427Y2U4"/>
<organism evidence="1 2">
    <name type="scientific">Saitozyma podzolica</name>
    <dbReference type="NCBI Taxonomy" id="1890683"/>
    <lineage>
        <taxon>Eukaryota</taxon>
        <taxon>Fungi</taxon>
        <taxon>Dikarya</taxon>
        <taxon>Basidiomycota</taxon>
        <taxon>Agaricomycotina</taxon>
        <taxon>Tremellomycetes</taxon>
        <taxon>Tremellales</taxon>
        <taxon>Trimorphomycetaceae</taxon>
        <taxon>Saitozyma</taxon>
    </lineage>
</organism>
<dbReference type="EMBL" id="RSCD01000020">
    <property type="protein sequence ID" value="RSH85353.1"/>
    <property type="molecule type" value="Genomic_DNA"/>
</dbReference>
<evidence type="ECO:0000313" key="2">
    <source>
        <dbReference type="Proteomes" id="UP000279259"/>
    </source>
</evidence>
<evidence type="ECO:0000313" key="1">
    <source>
        <dbReference type="EMBL" id="RSH85353.1"/>
    </source>
</evidence>